<name>A0A164XPI8_9AGAM</name>
<accession>A0A164XPI8</accession>
<protein>
    <submittedName>
        <fullName evidence="4">Ribosomal protein S16</fullName>
    </submittedName>
</protein>
<evidence type="ECO:0000256" key="1">
    <source>
        <dbReference type="ARBA" id="ARBA00006668"/>
    </source>
</evidence>
<evidence type="ECO:0000313" key="4">
    <source>
        <dbReference type="EMBL" id="KZS96172.1"/>
    </source>
</evidence>
<proteinExistence type="inferred from homology"/>
<dbReference type="PANTHER" id="PTHR12919:SF20">
    <property type="entry name" value="SMALL RIBOSOMAL SUBUNIT PROTEIN BS16M"/>
    <property type="match status" value="1"/>
</dbReference>
<keyword evidence="5" id="KW-1185">Reference proteome</keyword>
<dbReference type="STRING" id="1314777.A0A164XPI8"/>
<comment type="similarity">
    <text evidence="1">Belongs to the bacterial ribosomal protein bS16 family.</text>
</comment>
<dbReference type="InterPro" id="IPR023803">
    <property type="entry name" value="Ribosomal_bS16_dom_sf"/>
</dbReference>
<keyword evidence="3" id="KW-0687">Ribonucleoprotein</keyword>
<dbReference type="Pfam" id="PF00886">
    <property type="entry name" value="Ribosomal_S16"/>
    <property type="match status" value="1"/>
</dbReference>
<dbReference type="PANTHER" id="PTHR12919">
    <property type="entry name" value="30S RIBOSOMAL PROTEIN S16"/>
    <property type="match status" value="1"/>
</dbReference>
<dbReference type="NCBIfam" id="TIGR00002">
    <property type="entry name" value="S16"/>
    <property type="match status" value="1"/>
</dbReference>
<evidence type="ECO:0000256" key="2">
    <source>
        <dbReference type="ARBA" id="ARBA00022980"/>
    </source>
</evidence>
<organism evidence="4 5">
    <name type="scientific">Sistotremastrum niveocremeum HHB9708</name>
    <dbReference type="NCBI Taxonomy" id="1314777"/>
    <lineage>
        <taxon>Eukaryota</taxon>
        <taxon>Fungi</taxon>
        <taxon>Dikarya</taxon>
        <taxon>Basidiomycota</taxon>
        <taxon>Agaricomycotina</taxon>
        <taxon>Agaricomycetes</taxon>
        <taxon>Sistotremastrales</taxon>
        <taxon>Sistotremastraceae</taxon>
        <taxon>Sertulicium</taxon>
        <taxon>Sertulicium niveocremeum</taxon>
    </lineage>
</organism>
<evidence type="ECO:0000313" key="5">
    <source>
        <dbReference type="Proteomes" id="UP000076722"/>
    </source>
</evidence>
<gene>
    <name evidence="4" type="ORF">SISNIDRAFT_438812</name>
</gene>
<dbReference type="AlphaFoldDB" id="A0A164XPI8"/>
<dbReference type="OrthoDB" id="407221at2759"/>
<dbReference type="SUPFAM" id="SSF54565">
    <property type="entry name" value="Ribosomal protein S16"/>
    <property type="match status" value="1"/>
</dbReference>
<dbReference type="Gene3D" id="3.30.1320.10">
    <property type="match status" value="1"/>
</dbReference>
<dbReference type="GO" id="GO:0003735">
    <property type="term" value="F:structural constituent of ribosome"/>
    <property type="evidence" value="ECO:0007669"/>
    <property type="project" value="InterPro"/>
</dbReference>
<dbReference type="GO" id="GO:0005763">
    <property type="term" value="C:mitochondrial small ribosomal subunit"/>
    <property type="evidence" value="ECO:0007669"/>
    <property type="project" value="TreeGrafter"/>
</dbReference>
<dbReference type="Proteomes" id="UP000076722">
    <property type="component" value="Unassembled WGS sequence"/>
</dbReference>
<dbReference type="InterPro" id="IPR000307">
    <property type="entry name" value="Ribosomal_bS16"/>
</dbReference>
<evidence type="ECO:0000256" key="3">
    <source>
        <dbReference type="ARBA" id="ARBA00023274"/>
    </source>
</evidence>
<dbReference type="EMBL" id="KV419400">
    <property type="protein sequence ID" value="KZS96172.1"/>
    <property type="molecule type" value="Genomic_DNA"/>
</dbReference>
<dbReference type="GO" id="GO:0032543">
    <property type="term" value="P:mitochondrial translation"/>
    <property type="evidence" value="ECO:0007669"/>
    <property type="project" value="TreeGrafter"/>
</dbReference>
<keyword evidence="2 4" id="KW-0689">Ribosomal protein</keyword>
<dbReference type="HAMAP" id="MF_00385">
    <property type="entry name" value="Ribosomal_bS16"/>
    <property type="match status" value="1"/>
</dbReference>
<sequence length="83" mass="10036">MTVRLRLAVHGKRNNRIFHLVAVDNRKRRDAKPIEKLGVYNPRVQENHEKVIEWNVRRIKDWLEMGAQPSQTFVRLMQKVSFW</sequence>
<reference evidence="4 5" key="1">
    <citation type="journal article" date="2016" name="Mol. Biol. Evol.">
        <title>Comparative Genomics of Early-Diverging Mushroom-Forming Fungi Provides Insights into the Origins of Lignocellulose Decay Capabilities.</title>
        <authorList>
            <person name="Nagy L.G."/>
            <person name="Riley R."/>
            <person name="Tritt A."/>
            <person name="Adam C."/>
            <person name="Daum C."/>
            <person name="Floudas D."/>
            <person name="Sun H."/>
            <person name="Yadav J.S."/>
            <person name="Pangilinan J."/>
            <person name="Larsson K.H."/>
            <person name="Matsuura K."/>
            <person name="Barry K."/>
            <person name="Labutti K."/>
            <person name="Kuo R."/>
            <person name="Ohm R.A."/>
            <person name="Bhattacharya S.S."/>
            <person name="Shirouzu T."/>
            <person name="Yoshinaga Y."/>
            <person name="Martin F.M."/>
            <person name="Grigoriev I.V."/>
            <person name="Hibbett D.S."/>
        </authorList>
    </citation>
    <scope>NUCLEOTIDE SEQUENCE [LARGE SCALE GENOMIC DNA]</scope>
    <source>
        <strain evidence="4 5">HHB9708</strain>
    </source>
</reference>